<feature type="coiled-coil region" evidence="1">
    <location>
        <begin position="285"/>
        <end position="312"/>
    </location>
</feature>
<keyword evidence="1" id="KW-0175">Coiled coil</keyword>
<dbReference type="EMBL" id="JBJKFK010005985">
    <property type="protein sequence ID" value="KAL3308038.1"/>
    <property type="molecule type" value="Genomic_DNA"/>
</dbReference>
<dbReference type="Proteomes" id="UP001626550">
    <property type="component" value="Unassembled WGS sequence"/>
</dbReference>
<name>A0ABD2PLU5_9PLAT</name>
<evidence type="ECO:0000256" key="2">
    <source>
        <dbReference type="SAM" id="MobiDB-lite"/>
    </source>
</evidence>
<evidence type="ECO:0000256" key="1">
    <source>
        <dbReference type="SAM" id="Coils"/>
    </source>
</evidence>
<feature type="region of interest" description="Disordered" evidence="2">
    <location>
        <begin position="647"/>
        <end position="715"/>
    </location>
</feature>
<dbReference type="AlphaFoldDB" id="A0ABD2PLU5"/>
<accession>A0ABD2PLU5</accession>
<organism evidence="3 4">
    <name type="scientific">Cichlidogyrus casuarinus</name>
    <dbReference type="NCBI Taxonomy" id="1844966"/>
    <lineage>
        <taxon>Eukaryota</taxon>
        <taxon>Metazoa</taxon>
        <taxon>Spiralia</taxon>
        <taxon>Lophotrochozoa</taxon>
        <taxon>Platyhelminthes</taxon>
        <taxon>Monogenea</taxon>
        <taxon>Monopisthocotylea</taxon>
        <taxon>Dactylogyridea</taxon>
        <taxon>Ancyrocephalidae</taxon>
        <taxon>Cichlidogyrus</taxon>
    </lineage>
</organism>
<sequence length="715" mass="82806">MRTANNEYGVCDKKRIIVQVCSLDLSVESLIFAQSTSTSYEMTDYEKIPSDTRLHFITLLASFSLEEKETLKLVQERKLKDCTRSLKRLQNATKKLWKRIEVWNSCEEELTCCENMKALRKFVIRFLLLASIDAMYEDKIREALCECRKEGLDQVMRKIARDESTKDLFYKINLEFTDKAVQIKNALEESNLNKALNLFADKSDEVYLECKESMTERQVEATFIWQLLIFYLLLILLRSAEEFDFIPENIETNSQLSLRPFDDVDKSILIITPTILNQKGRREILTLTHDSLKNLEDQVKDLTKQIEQDLCLDLMKQVIVFAMALILKNDKLKTSSVEVLADLIRIVLSKLQSEMMKEENRFLINQFEECKIILHDMGRQRYEMTILVIAMCCGFYGSLSSTKGEEKLFLYQFLALELAVKLKIELNCEKLPDVTEADASFKSLTTETKVFILSMVCIFMMENSEKAYLIASKCNCFKKVTEENYDYVKQFTGFALSRFSINGRSLASYLKPMLLITLVLLLSEQIDISAKCKFLKIVINQYIVKVLGRLSQTQAFKKVIIKFQFKYRNIVHFLKIGQSDSAEQLFVSYMNDLNQEWHKATEDSVILEFVIYQLLSYFILYLLMAGLNGQVTTQLLPFIEEQKADEQEVKELKQEEEAGSKEEGESDEEGERESDDEEEAESDEEGDSYAGVKLHEPTISNPKNKKTCLPSQFKT</sequence>
<feature type="compositionally biased region" description="Acidic residues" evidence="2">
    <location>
        <begin position="664"/>
        <end position="687"/>
    </location>
</feature>
<evidence type="ECO:0000313" key="3">
    <source>
        <dbReference type="EMBL" id="KAL3308038.1"/>
    </source>
</evidence>
<reference evidence="3 4" key="1">
    <citation type="submission" date="2024-11" db="EMBL/GenBank/DDBJ databases">
        <title>Adaptive evolution of stress response genes in parasites aligns with host niche diversity.</title>
        <authorList>
            <person name="Hahn C."/>
            <person name="Resl P."/>
        </authorList>
    </citation>
    <scope>NUCLEOTIDE SEQUENCE [LARGE SCALE GENOMIC DNA]</scope>
    <source>
        <strain evidence="3">EGGRZ-B1_66</strain>
        <tissue evidence="3">Body</tissue>
    </source>
</reference>
<gene>
    <name evidence="3" type="ORF">Ciccas_013435</name>
</gene>
<evidence type="ECO:0000313" key="4">
    <source>
        <dbReference type="Proteomes" id="UP001626550"/>
    </source>
</evidence>
<keyword evidence="4" id="KW-1185">Reference proteome</keyword>
<proteinExistence type="predicted"/>
<protein>
    <submittedName>
        <fullName evidence="3">Uncharacterized protein</fullName>
    </submittedName>
</protein>
<comment type="caution">
    <text evidence="3">The sequence shown here is derived from an EMBL/GenBank/DDBJ whole genome shotgun (WGS) entry which is preliminary data.</text>
</comment>
<feature type="compositionally biased region" description="Basic and acidic residues" evidence="2">
    <location>
        <begin position="647"/>
        <end position="663"/>
    </location>
</feature>